<evidence type="ECO:0000256" key="1">
    <source>
        <dbReference type="SAM" id="Phobius"/>
    </source>
</evidence>
<keyword evidence="1" id="KW-0472">Membrane</keyword>
<comment type="caution">
    <text evidence="2">The sequence shown here is derived from an EMBL/GenBank/DDBJ whole genome shotgun (WGS) entry which is preliminary data.</text>
</comment>
<protein>
    <submittedName>
        <fullName evidence="2">Uncharacterized protein</fullName>
    </submittedName>
</protein>
<organism evidence="2 3">
    <name type="scientific">Kribbella turkmenica</name>
    <dbReference type="NCBI Taxonomy" id="2530375"/>
    <lineage>
        <taxon>Bacteria</taxon>
        <taxon>Bacillati</taxon>
        <taxon>Actinomycetota</taxon>
        <taxon>Actinomycetes</taxon>
        <taxon>Propionibacteriales</taxon>
        <taxon>Kribbellaceae</taxon>
        <taxon>Kribbella</taxon>
    </lineage>
</organism>
<keyword evidence="1" id="KW-0812">Transmembrane</keyword>
<gene>
    <name evidence="2" type="ORF">E1218_00265</name>
</gene>
<name>A0A4R4XIY8_9ACTN</name>
<keyword evidence="3" id="KW-1185">Reference proteome</keyword>
<proteinExistence type="predicted"/>
<feature type="transmembrane region" description="Helical" evidence="1">
    <location>
        <begin position="50"/>
        <end position="71"/>
    </location>
</feature>
<evidence type="ECO:0000313" key="3">
    <source>
        <dbReference type="Proteomes" id="UP000295172"/>
    </source>
</evidence>
<dbReference type="EMBL" id="SMKR01000001">
    <property type="protein sequence ID" value="TDD30784.1"/>
    <property type="molecule type" value="Genomic_DNA"/>
</dbReference>
<keyword evidence="1" id="KW-1133">Transmembrane helix</keyword>
<evidence type="ECO:0000313" key="2">
    <source>
        <dbReference type="EMBL" id="TDD30784.1"/>
    </source>
</evidence>
<dbReference type="OrthoDB" id="5194105at2"/>
<reference evidence="2 3" key="1">
    <citation type="submission" date="2019-02" db="EMBL/GenBank/DDBJ databases">
        <title>Draft genome sequences of novel Actinobacteria.</title>
        <authorList>
            <person name="Sahin N."/>
            <person name="Ay H."/>
            <person name="Saygin H."/>
        </authorList>
    </citation>
    <scope>NUCLEOTIDE SEQUENCE [LARGE SCALE GENOMIC DNA]</scope>
    <source>
        <strain evidence="2 3">16K104</strain>
    </source>
</reference>
<dbReference type="RefSeq" id="WP_132314915.1">
    <property type="nucleotide sequence ID" value="NZ_SMKR01000001.1"/>
</dbReference>
<dbReference type="AlphaFoldDB" id="A0A4R4XIY8"/>
<feature type="transmembrane region" description="Helical" evidence="1">
    <location>
        <begin position="83"/>
        <end position="102"/>
    </location>
</feature>
<sequence length="146" mass="15114">MKSVYRALAGLVAIGVVVQAMTIALAWFTAIKDMDDGLVIDKNTDLNFGHVAHGWIGMMAIPVIALLLLIVSFFAKVQGGVRWALYVVGLVALQIALAFVSFGTPIVGTLHGLNAFALAGVASMAARRAVATPAPAAAESPAEAAR</sequence>
<dbReference type="Proteomes" id="UP000295172">
    <property type="component" value="Unassembled WGS sequence"/>
</dbReference>
<accession>A0A4R4XIY8</accession>